<protein>
    <submittedName>
        <fullName evidence="1">Uncharacterized protein</fullName>
    </submittedName>
</protein>
<keyword evidence="2" id="KW-1185">Reference proteome</keyword>
<dbReference type="AlphaFoldDB" id="A0AAV0TJB8"/>
<comment type="caution">
    <text evidence="1">The sequence shown here is derived from an EMBL/GenBank/DDBJ whole genome shotgun (WGS) entry which is preliminary data.</text>
</comment>
<organism evidence="1 2">
    <name type="scientific">Peronospora destructor</name>
    <dbReference type="NCBI Taxonomy" id="86335"/>
    <lineage>
        <taxon>Eukaryota</taxon>
        <taxon>Sar</taxon>
        <taxon>Stramenopiles</taxon>
        <taxon>Oomycota</taxon>
        <taxon>Peronosporomycetes</taxon>
        <taxon>Peronosporales</taxon>
        <taxon>Peronosporaceae</taxon>
        <taxon>Peronospora</taxon>
    </lineage>
</organism>
<accession>A0AAV0TJB8</accession>
<reference evidence="1" key="1">
    <citation type="submission" date="2022-12" db="EMBL/GenBank/DDBJ databases">
        <authorList>
            <person name="Webb A."/>
        </authorList>
    </citation>
    <scope>NUCLEOTIDE SEQUENCE</scope>
    <source>
        <strain evidence="1">Pd1</strain>
    </source>
</reference>
<name>A0AAV0TJB8_9STRA</name>
<dbReference type="Pfam" id="PF04931">
    <property type="entry name" value="DNA_pol_phi"/>
    <property type="match status" value="1"/>
</dbReference>
<sequence length="144" mass="15908">MHANSATVSLRDTLDDEATAQCNALASHREDAAILAADLEKCYVQLGAREQKAIPTKQKNKTKKENELEEMKEEPVVMLTDLLLSKLSEDSSALREIVFQVFFSLLLLLNDACLTTITNVLQPTAVAEVLLLARGQGVCLYCVW</sequence>
<proteinExistence type="predicted"/>
<evidence type="ECO:0000313" key="2">
    <source>
        <dbReference type="Proteomes" id="UP001162029"/>
    </source>
</evidence>
<dbReference type="GO" id="GO:0006355">
    <property type="term" value="P:regulation of DNA-templated transcription"/>
    <property type="evidence" value="ECO:0007669"/>
    <property type="project" value="InterPro"/>
</dbReference>
<dbReference type="Proteomes" id="UP001162029">
    <property type="component" value="Unassembled WGS sequence"/>
</dbReference>
<gene>
    <name evidence="1" type="ORF">PDE001_LOCUS2785</name>
</gene>
<dbReference type="EMBL" id="CANTFM010000481">
    <property type="protein sequence ID" value="CAI5722913.1"/>
    <property type="molecule type" value="Genomic_DNA"/>
</dbReference>
<dbReference type="GO" id="GO:0003677">
    <property type="term" value="F:DNA binding"/>
    <property type="evidence" value="ECO:0007669"/>
    <property type="project" value="InterPro"/>
</dbReference>
<dbReference type="GO" id="GO:0005730">
    <property type="term" value="C:nucleolus"/>
    <property type="evidence" value="ECO:0007669"/>
    <property type="project" value="InterPro"/>
</dbReference>
<dbReference type="InterPro" id="IPR007015">
    <property type="entry name" value="DNA_pol_V/MYBBP1A"/>
</dbReference>
<evidence type="ECO:0000313" key="1">
    <source>
        <dbReference type="EMBL" id="CAI5722913.1"/>
    </source>
</evidence>